<gene>
    <name evidence="1" type="ORF">MTR67_012327</name>
</gene>
<evidence type="ECO:0000313" key="2">
    <source>
        <dbReference type="Proteomes" id="UP001234989"/>
    </source>
</evidence>
<keyword evidence="2" id="KW-1185">Reference proteome</keyword>
<protein>
    <submittedName>
        <fullName evidence="1">Uncharacterized protein</fullName>
    </submittedName>
</protein>
<reference evidence="1" key="1">
    <citation type="submission" date="2023-08" db="EMBL/GenBank/DDBJ databases">
        <title>A de novo genome assembly of Solanum verrucosum Schlechtendal, a Mexican diploid species geographically isolated from the other diploid A-genome species in potato relatives.</title>
        <authorList>
            <person name="Hosaka K."/>
        </authorList>
    </citation>
    <scope>NUCLEOTIDE SEQUENCE</scope>
    <source>
        <tissue evidence="1">Young leaves</tissue>
    </source>
</reference>
<sequence>MNHLEFHGYNIKEDPQELIDEVNKVLMIMGVMPVEKANLASYQPKVVAQVWFNQWKEERAIDEGPLDLEKFKVTFLGRFFPLR</sequence>
<proteinExistence type="predicted"/>
<dbReference type="AlphaFoldDB" id="A0AAF0Q8E6"/>
<name>A0AAF0Q8E6_SOLVR</name>
<organism evidence="1 2">
    <name type="scientific">Solanum verrucosum</name>
    <dbReference type="NCBI Taxonomy" id="315347"/>
    <lineage>
        <taxon>Eukaryota</taxon>
        <taxon>Viridiplantae</taxon>
        <taxon>Streptophyta</taxon>
        <taxon>Embryophyta</taxon>
        <taxon>Tracheophyta</taxon>
        <taxon>Spermatophyta</taxon>
        <taxon>Magnoliopsida</taxon>
        <taxon>eudicotyledons</taxon>
        <taxon>Gunneridae</taxon>
        <taxon>Pentapetalae</taxon>
        <taxon>asterids</taxon>
        <taxon>lamiids</taxon>
        <taxon>Solanales</taxon>
        <taxon>Solanaceae</taxon>
        <taxon>Solanoideae</taxon>
        <taxon>Solaneae</taxon>
        <taxon>Solanum</taxon>
    </lineage>
</organism>
<dbReference type="Proteomes" id="UP001234989">
    <property type="component" value="Chromosome 3"/>
</dbReference>
<dbReference type="EMBL" id="CP133614">
    <property type="protein sequence ID" value="WMV18942.1"/>
    <property type="molecule type" value="Genomic_DNA"/>
</dbReference>
<evidence type="ECO:0000313" key="1">
    <source>
        <dbReference type="EMBL" id="WMV18942.1"/>
    </source>
</evidence>
<accession>A0AAF0Q8E6</accession>